<gene>
    <name evidence="1" type="ORF">SDC9_186358</name>
</gene>
<dbReference type="AlphaFoldDB" id="A0A645HTX9"/>
<reference evidence="1" key="1">
    <citation type="submission" date="2019-08" db="EMBL/GenBank/DDBJ databases">
        <authorList>
            <person name="Kucharzyk K."/>
            <person name="Murdoch R.W."/>
            <person name="Higgins S."/>
            <person name="Loffler F."/>
        </authorList>
    </citation>
    <scope>NUCLEOTIDE SEQUENCE</scope>
</reference>
<proteinExistence type="predicted"/>
<dbReference type="EMBL" id="VSSQ01094303">
    <property type="protein sequence ID" value="MPN38833.1"/>
    <property type="molecule type" value="Genomic_DNA"/>
</dbReference>
<protein>
    <submittedName>
        <fullName evidence="1">Uncharacterized protein</fullName>
    </submittedName>
</protein>
<comment type="caution">
    <text evidence="1">The sequence shown here is derived from an EMBL/GenBank/DDBJ whole genome shotgun (WGS) entry which is preliminary data.</text>
</comment>
<evidence type="ECO:0000313" key="1">
    <source>
        <dbReference type="EMBL" id="MPN38833.1"/>
    </source>
</evidence>
<organism evidence="1">
    <name type="scientific">bioreactor metagenome</name>
    <dbReference type="NCBI Taxonomy" id="1076179"/>
    <lineage>
        <taxon>unclassified sequences</taxon>
        <taxon>metagenomes</taxon>
        <taxon>ecological metagenomes</taxon>
    </lineage>
</organism>
<name>A0A645HTX9_9ZZZZ</name>
<sequence>MASQVAYQHWKWTYKLVKELNIGAIDYLNGLKAVYKSIPVFDNDN</sequence>
<accession>A0A645HTX9</accession>